<evidence type="ECO:0000256" key="1">
    <source>
        <dbReference type="ARBA" id="ARBA00022475"/>
    </source>
</evidence>
<evidence type="ECO:0000256" key="9">
    <source>
        <dbReference type="ARBA" id="ARBA00023211"/>
    </source>
</evidence>
<dbReference type="PANTHER" id="PTHR34990">
    <property type="entry name" value="UDP-2,3-DIACYLGLUCOSAMINE HYDROLASE-RELATED"/>
    <property type="match status" value="1"/>
</dbReference>
<feature type="binding site" evidence="10">
    <location>
        <position position="121"/>
    </location>
    <ligand>
        <name>substrate</name>
    </ligand>
</feature>
<comment type="pathway">
    <text evidence="10">Glycolipid biosynthesis; lipid IV(A) biosynthesis; lipid IV(A) from (3R)-3-hydroxytetradecanoyl-[acyl-carrier-protein] and UDP-N-acetyl-alpha-D-glucosamine: step 4/6.</text>
</comment>
<dbReference type="AlphaFoldDB" id="A0A318JMM0"/>
<feature type="binding site" evidence="10">
    <location>
        <position position="195"/>
    </location>
    <ligand>
        <name>substrate</name>
    </ligand>
</feature>
<comment type="function">
    <text evidence="10">Hydrolyzes the pyrophosphate bond of UDP-2,3-diacylglucosamine to yield 2,3-diacylglucosamine 1-phosphate (lipid X) and UMP by catalyzing the attack of water at the alpha-P atom. Involved in the biosynthesis of lipid A, a phosphorylated glycolipid that anchors the lipopolysaccharide to the outer membrane of the cell.</text>
</comment>
<evidence type="ECO:0000313" key="13">
    <source>
        <dbReference type="Proteomes" id="UP000248395"/>
    </source>
</evidence>
<dbReference type="RefSeq" id="WP_110313204.1">
    <property type="nucleotide sequence ID" value="NZ_QJKC01000005.1"/>
</dbReference>
<dbReference type="Gene3D" id="3.60.21.10">
    <property type="match status" value="1"/>
</dbReference>
<feature type="binding site" evidence="10">
    <location>
        <position position="78"/>
    </location>
    <ligand>
        <name>Mn(2+)</name>
        <dbReference type="ChEBI" id="CHEBI:29035"/>
        <label>2</label>
    </ligand>
</feature>
<feature type="binding site" evidence="10">
    <location>
        <position position="159"/>
    </location>
    <ligand>
        <name>substrate</name>
    </ligand>
</feature>
<feature type="binding site" evidence="10">
    <location>
        <position position="166"/>
    </location>
    <ligand>
        <name>substrate</name>
    </ligand>
</feature>
<feature type="binding site" evidence="10">
    <location>
        <position position="197"/>
    </location>
    <ligand>
        <name>Mn(2+)</name>
        <dbReference type="ChEBI" id="CHEBI:29035"/>
        <label>1</label>
    </ligand>
</feature>
<gene>
    <name evidence="10" type="primary">lpxH</name>
    <name evidence="12" type="ORF">DFR38_105166</name>
</gene>
<dbReference type="EC" id="3.6.1.54" evidence="10"/>
<keyword evidence="2 10" id="KW-0444">Lipid biosynthesis</keyword>
<comment type="cofactor">
    <cofactor evidence="10">
        <name>Mn(2+)</name>
        <dbReference type="ChEBI" id="CHEBI:29035"/>
    </cofactor>
    <text evidence="10">Binds 2 Mn(2+) ions per subunit in a binuclear metal center.</text>
</comment>
<keyword evidence="9 10" id="KW-0464">Manganese</keyword>
<comment type="subcellular location">
    <subcellularLocation>
        <location evidence="10">Cell inner membrane</location>
        <topology evidence="10">Peripheral membrane protein</topology>
        <orientation evidence="10">Cytoplasmic side</orientation>
    </subcellularLocation>
</comment>
<evidence type="ECO:0000256" key="6">
    <source>
        <dbReference type="ARBA" id="ARBA00022801"/>
    </source>
</evidence>
<sequence length="240" mass="27052">MSHHFISDLHLSEDTPALCQLFTKTLQQWQGQIDSLFILGDLFEYWVGDDDDSAFLQPLLAAMQQFSRHTPLQVMRGNRDFLLGEGFSQRSGAVLLEDPYLLQAYGQRYLLSHGDALCTADTAYQQFRAMSRNPAWQAAMLARPLAERHAIAAQARSQSEAAKQQQGLSAITDVTDSAVLELLEQYDWPTLIHGHTHRPATHRHQQGSRQAERWVIRDWHGTEGAYLRLDASGLMALPLG</sequence>
<evidence type="ECO:0000256" key="10">
    <source>
        <dbReference type="HAMAP-Rule" id="MF_00575"/>
    </source>
</evidence>
<dbReference type="UniPathway" id="UPA00359">
    <property type="reaction ID" value="UER00480"/>
</dbReference>
<dbReference type="Pfam" id="PF00149">
    <property type="entry name" value="Metallophos"/>
    <property type="match status" value="1"/>
</dbReference>
<dbReference type="OrthoDB" id="9783283at2"/>
<dbReference type="GO" id="GO:0005737">
    <property type="term" value="C:cytoplasm"/>
    <property type="evidence" value="ECO:0007669"/>
    <property type="project" value="InterPro"/>
</dbReference>
<feature type="binding site" evidence="10">
    <location>
        <position position="163"/>
    </location>
    <ligand>
        <name>substrate</name>
    </ligand>
</feature>
<keyword evidence="7 10" id="KW-0443">Lipid metabolism</keyword>
<keyword evidence="5 10" id="KW-0479">Metal-binding</keyword>
<comment type="similarity">
    <text evidence="10">Belongs to the LpxH family.</text>
</comment>
<dbReference type="GO" id="GO:0009245">
    <property type="term" value="P:lipid A biosynthetic process"/>
    <property type="evidence" value="ECO:0007669"/>
    <property type="project" value="UniProtKB-UniRule"/>
</dbReference>
<keyword evidence="3 10" id="KW-0997">Cell inner membrane</keyword>
<dbReference type="NCBIfam" id="NF003743">
    <property type="entry name" value="PRK05340.1"/>
    <property type="match status" value="1"/>
</dbReference>
<dbReference type="HAMAP" id="MF_00575">
    <property type="entry name" value="LpxH"/>
    <property type="match status" value="1"/>
</dbReference>
<evidence type="ECO:0000256" key="3">
    <source>
        <dbReference type="ARBA" id="ARBA00022519"/>
    </source>
</evidence>
<dbReference type="NCBIfam" id="TIGR01854">
    <property type="entry name" value="lipid_A_lpxH"/>
    <property type="match status" value="1"/>
</dbReference>
<dbReference type="InterPro" id="IPR010138">
    <property type="entry name" value="UDP-diacylglucosamine_Hdrlase"/>
</dbReference>
<evidence type="ECO:0000256" key="4">
    <source>
        <dbReference type="ARBA" id="ARBA00022556"/>
    </source>
</evidence>
<feature type="binding site" evidence="10">
    <location>
        <position position="41"/>
    </location>
    <ligand>
        <name>Mn(2+)</name>
        <dbReference type="ChEBI" id="CHEBI:29035"/>
        <label>1</label>
    </ligand>
</feature>
<keyword evidence="13" id="KW-1185">Reference proteome</keyword>
<keyword evidence="6 10" id="KW-0378">Hydrolase</keyword>
<feature type="binding site" evidence="10">
    <location>
        <position position="10"/>
    </location>
    <ligand>
        <name>Mn(2+)</name>
        <dbReference type="ChEBI" id="CHEBI:29035"/>
        <label>1</label>
    </ligand>
</feature>
<feature type="domain" description="Calcineurin-like phosphoesterase" evidence="11">
    <location>
        <begin position="5"/>
        <end position="199"/>
    </location>
</feature>
<dbReference type="GO" id="GO:0030145">
    <property type="term" value="F:manganese ion binding"/>
    <property type="evidence" value="ECO:0007669"/>
    <property type="project" value="UniProtKB-UniRule"/>
</dbReference>
<dbReference type="InterPro" id="IPR029052">
    <property type="entry name" value="Metallo-depent_PP-like"/>
</dbReference>
<feature type="binding site" evidence="10">
    <location>
        <position position="113"/>
    </location>
    <ligand>
        <name>Mn(2+)</name>
        <dbReference type="ChEBI" id="CHEBI:29035"/>
        <label>2</label>
    </ligand>
</feature>
<comment type="caution">
    <text evidence="12">The sequence shown here is derived from an EMBL/GenBank/DDBJ whole genome shotgun (WGS) entry which is preliminary data.</text>
</comment>
<keyword evidence="1 10" id="KW-1003">Cell membrane</keyword>
<dbReference type="InterPro" id="IPR043461">
    <property type="entry name" value="LpxH-like"/>
</dbReference>
<evidence type="ECO:0000256" key="2">
    <source>
        <dbReference type="ARBA" id="ARBA00022516"/>
    </source>
</evidence>
<comment type="catalytic activity">
    <reaction evidence="10">
        <text>UDP-2-N,3-O-bis[(3R)-3-hydroxytetradecanoyl]-alpha-D-glucosamine + H2O = 2-N,3-O-bis[(3R)-3-hydroxytetradecanoyl]-alpha-D-glucosaminyl 1-phosphate + UMP + 2 H(+)</text>
        <dbReference type="Rhea" id="RHEA:25213"/>
        <dbReference type="ChEBI" id="CHEBI:15377"/>
        <dbReference type="ChEBI" id="CHEBI:15378"/>
        <dbReference type="ChEBI" id="CHEBI:57865"/>
        <dbReference type="ChEBI" id="CHEBI:57957"/>
        <dbReference type="ChEBI" id="CHEBI:78847"/>
        <dbReference type="EC" id="3.6.1.54"/>
    </reaction>
</comment>
<dbReference type="GO" id="GO:0019897">
    <property type="term" value="C:extrinsic component of plasma membrane"/>
    <property type="evidence" value="ECO:0007669"/>
    <property type="project" value="UniProtKB-UniRule"/>
</dbReference>
<dbReference type="SUPFAM" id="SSF56300">
    <property type="entry name" value="Metallo-dependent phosphatases"/>
    <property type="match status" value="1"/>
</dbReference>
<dbReference type="Proteomes" id="UP000248395">
    <property type="component" value="Unassembled WGS sequence"/>
</dbReference>
<evidence type="ECO:0000256" key="5">
    <source>
        <dbReference type="ARBA" id="ARBA00022723"/>
    </source>
</evidence>
<reference evidence="12 13" key="1">
    <citation type="submission" date="2018-05" db="EMBL/GenBank/DDBJ databases">
        <title>Genomic Encyclopedia of Type Strains, Phase IV (KMG-IV): sequencing the most valuable type-strain genomes for metagenomic binning, comparative biology and taxonomic classification.</title>
        <authorList>
            <person name="Goeker M."/>
        </authorList>
    </citation>
    <scope>NUCLEOTIDE SEQUENCE [LARGE SCALE GENOMIC DNA]</scope>
    <source>
        <strain evidence="12 13">DSM 25134</strain>
    </source>
</reference>
<accession>A0A318JMM0</accession>
<evidence type="ECO:0000313" key="12">
    <source>
        <dbReference type="EMBL" id="PXX49123.1"/>
    </source>
</evidence>
<keyword evidence="4 10" id="KW-0441">Lipid A biosynthesis</keyword>
<evidence type="ECO:0000259" key="11">
    <source>
        <dbReference type="Pfam" id="PF00149"/>
    </source>
</evidence>
<feature type="binding site" evidence="10">
    <location>
        <position position="41"/>
    </location>
    <ligand>
        <name>Mn(2+)</name>
        <dbReference type="ChEBI" id="CHEBI:29035"/>
        <label>2</label>
    </ligand>
</feature>
<proteinExistence type="inferred from homology"/>
<organism evidence="12 13">
    <name type="scientific">Aquitalea magnusonii</name>
    <dbReference type="NCBI Taxonomy" id="332411"/>
    <lineage>
        <taxon>Bacteria</taxon>
        <taxon>Pseudomonadati</taxon>
        <taxon>Pseudomonadota</taxon>
        <taxon>Betaproteobacteria</taxon>
        <taxon>Neisseriales</taxon>
        <taxon>Chromobacteriaceae</taxon>
        <taxon>Aquitalea</taxon>
    </lineage>
</organism>
<dbReference type="InterPro" id="IPR004843">
    <property type="entry name" value="Calcineurin-like_PHP"/>
</dbReference>
<name>A0A318JMM0_9NEIS</name>
<evidence type="ECO:0000256" key="8">
    <source>
        <dbReference type="ARBA" id="ARBA00023136"/>
    </source>
</evidence>
<feature type="binding site" evidence="10">
    <location>
        <begin position="78"/>
        <end position="79"/>
    </location>
    <ligand>
        <name>substrate</name>
    </ligand>
</feature>
<feature type="binding site" evidence="10">
    <location>
        <position position="8"/>
    </location>
    <ligand>
        <name>Mn(2+)</name>
        <dbReference type="ChEBI" id="CHEBI:29035"/>
        <label>1</label>
    </ligand>
</feature>
<dbReference type="GO" id="GO:0008758">
    <property type="term" value="F:UDP-2,3-diacylglucosamine hydrolase activity"/>
    <property type="evidence" value="ECO:0007669"/>
    <property type="project" value="UniProtKB-UniRule"/>
</dbReference>
<feature type="binding site" evidence="10">
    <location>
        <position position="195"/>
    </location>
    <ligand>
        <name>Mn(2+)</name>
        <dbReference type="ChEBI" id="CHEBI:29035"/>
        <label>2</label>
    </ligand>
</feature>
<dbReference type="EMBL" id="QJKC01000005">
    <property type="protein sequence ID" value="PXX49123.1"/>
    <property type="molecule type" value="Genomic_DNA"/>
</dbReference>
<evidence type="ECO:0000256" key="7">
    <source>
        <dbReference type="ARBA" id="ARBA00023098"/>
    </source>
</evidence>
<dbReference type="CDD" id="cd07398">
    <property type="entry name" value="MPP_YbbF-LpxH"/>
    <property type="match status" value="1"/>
</dbReference>
<dbReference type="PANTHER" id="PTHR34990:SF1">
    <property type="entry name" value="UDP-2,3-DIACYLGLUCOSAMINE HYDROLASE"/>
    <property type="match status" value="1"/>
</dbReference>
<protein>
    <recommendedName>
        <fullName evidence="10">UDP-2,3-diacylglucosamine hydrolase</fullName>
        <ecNumber evidence="10">3.6.1.54</ecNumber>
    </recommendedName>
    <alternativeName>
        <fullName evidence="10">UDP-2,3-diacylglucosamine diphosphatase</fullName>
    </alternativeName>
</protein>
<keyword evidence="8 10" id="KW-0472">Membrane</keyword>